<proteinExistence type="predicted"/>
<evidence type="ECO:0000259" key="2">
    <source>
        <dbReference type="Pfam" id="PF13568"/>
    </source>
</evidence>
<sequence length="207" mass="22084">MKKLLLVSAMALAAGFSYGQTIIPKVGLTLSKWSGDDIDDAKFKPGFTIGAGLNMPLGTGMISLQPEINYIQKGVKFEEGDISDKYTLNYLEVPVLVKATFGEGTKFYVNAGPSVAFGLGGKNKWEEGDEKGEADIKFGDEDENSDDLYIEKGTDIGLQLGAGVIVAEKVIIDLRYGLGLTDLEDNASVKNNVLQLTVGIPLSIGGK</sequence>
<keyword evidence="1" id="KW-0732">Signal</keyword>
<organism evidence="3 4">
    <name type="scientific">Dawidia soli</name>
    <dbReference type="NCBI Taxonomy" id="2782352"/>
    <lineage>
        <taxon>Bacteria</taxon>
        <taxon>Pseudomonadati</taxon>
        <taxon>Bacteroidota</taxon>
        <taxon>Cytophagia</taxon>
        <taxon>Cytophagales</taxon>
        <taxon>Chryseotaleaceae</taxon>
        <taxon>Dawidia</taxon>
    </lineage>
</organism>
<dbReference type="EMBL" id="JAHESC010000045">
    <property type="protein sequence ID" value="MBT1689688.1"/>
    <property type="molecule type" value="Genomic_DNA"/>
</dbReference>
<dbReference type="AlphaFoldDB" id="A0AAP2DCU8"/>
<accession>A0AAP2DCU8</accession>
<feature type="signal peptide" evidence="1">
    <location>
        <begin position="1"/>
        <end position="19"/>
    </location>
</feature>
<evidence type="ECO:0000256" key="1">
    <source>
        <dbReference type="SAM" id="SignalP"/>
    </source>
</evidence>
<feature type="chain" id="PRO_5042869586" evidence="1">
    <location>
        <begin position="20"/>
        <end position="207"/>
    </location>
</feature>
<name>A0AAP2DCU8_9BACT</name>
<evidence type="ECO:0000313" key="4">
    <source>
        <dbReference type="Proteomes" id="UP001319180"/>
    </source>
</evidence>
<protein>
    <submittedName>
        <fullName evidence="3">Outer membrane beta-barrel protein</fullName>
    </submittedName>
</protein>
<dbReference type="Pfam" id="PF13568">
    <property type="entry name" value="OMP_b-brl_2"/>
    <property type="match status" value="1"/>
</dbReference>
<evidence type="ECO:0000313" key="3">
    <source>
        <dbReference type="EMBL" id="MBT1689688.1"/>
    </source>
</evidence>
<dbReference type="Proteomes" id="UP001319180">
    <property type="component" value="Unassembled WGS sequence"/>
</dbReference>
<reference evidence="3 4" key="1">
    <citation type="submission" date="2021-05" db="EMBL/GenBank/DDBJ databases">
        <title>A Polyphasic approach of four new species of the genus Ohtaekwangia: Ohtaekwangia histidinii sp. nov., Ohtaekwangia cretensis sp. nov., Ohtaekwangia indiensis sp. nov., Ohtaekwangia reichenbachii sp. nov. from diverse environment.</title>
        <authorList>
            <person name="Octaviana S."/>
        </authorList>
    </citation>
    <scope>NUCLEOTIDE SEQUENCE [LARGE SCALE GENOMIC DNA]</scope>
    <source>
        <strain evidence="3 4">PWU37</strain>
    </source>
</reference>
<dbReference type="InterPro" id="IPR025665">
    <property type="entry name" value="Beta-barrel_OMP_2"/>
</dbReference>
<gene>
    <name evidence="3" type="ORF">KK078_24205</name>
</gene>
<keyword evidence="4" id="KW-1185">Reference proteome</keyword>
<dbReference type="RefSeq" id="WP_254092908.1">
    <property type="nucleotide sequence ID" value="NZ_JAHESC010000045.1"/>
</dbReference>
<feature type="domain" description="Outer membrane protein beta-barrel" evidence="2">
    <location>
        <begin position="24"/>
        <end position="183"/>
    </location>
</feature>
<comment type="caution">
    <text evidence="3">The sequence shown here is derived from an EMBL/GenBank/DDBJ whole genome shotgun (WGS) entry which is preliminary data.</text>
</comment>